<feature type="domain" description="HMG box" evidence="14">
    <location>
        <begin position="370"/>
        <end position="438"/>
    </location>
</feature>
<evidence type="ECO:0000259" key="16">
    <source>
        <dbReference type="PROSITE" id="PS51194"/>
    </source>
</evidence>
<feature type="compositionally biased region" description="Basic and acidic residues" evidence="11">
    <location>
        <begin position="1925"/>
        <end position="1950"/>
    </location>
</feature>
<dbReference type="SMART" id="SM00297">
    <property type="entry name" value="BROMO"/>
    <property type="match status" value="3"/>
</dbReference>
<feature type="compositionally biased region" description="Basic residues" evidence="11">
    <location>
        <begin position="45"/>
        <end position="60"/>
    </location>
</feature>
<proteinExistence type="predicted"/>
<dbReference type="CDD" id="cd04369">
    <property type="entry name" value="Bromodomain"/>
    <property type="match status" value="3"/>
</dbReference>
<dbReference type="Pfam" id="PF00505">
    <property type="entry name" value="HMG_box"/>
    <property type="match status" value="1"/>
</dbReference>
<dbReference type="GO" id="GO:0008270">
    <property type="term" value="F:zinc ion binding"/>
    <property type="evidence" value="ECO:0007669"/>
    <property type="project" value="UniProtKB-KW"/>
</dbReference>
<keyword evidence="18" id="KW-1185">Reference proteome</keyword>
<dbReference type="InterPro" id="IPR000953">
    <property type="entry name" value="Chromo/chromo_shadow_dom"/>
</dbReference>
<dbReference type="PANTHER" id="PTHR45623">
    <property type="entry name" value="CHROMODOMAIN-HELICASE-DNA-BINDING PROTEIN 3-RELATED-RELATED"/>
    <property type="match status" value="1"/>
</dbReference>
<dbReference type="Pfam" id="PF00176">
    <property type="entry name" value="SNF2-rel_dom"/>
    <property type="match status" value="1"/>
</dbReference>
<evidence type="ECO:0000256" key="10">
    <source>
        <dbReference type="PROSITE-ProRule" id="PRU00267"/>
    </source>
</evidence>
<evidence type="ECO:0000259" key="13">
    <source>
        <dbReference type="PROSITE" id="PS50014"/>
    </source>
</evidence>
<feature type="domain" description="Helicase ATP-binding" evidence="15">
    <location>
        <begin position="1311"/>
        <end position="1493"/>
    </location>
</feature>
<evidence type="ECO:0000259" key="14">
    <source>
        <dbReference type="PROSITE" id="PS50118"/>
    </source>
</evidence>
<dbReference type="GO" id="GO:0000785">
    <property type="term" value="C:chromatin"/>
    <property type="evidence" value="ECO:0007669"/>
    <property type="project" value="TreeGrafter"/>
</dbReference>
<evidence type="ECO:0000259" key="12">
    <source>
        <dbReference type="PROSITE" id="PS50013"/>
    </source>
</evidence>
<evidence type="ECO:0000256" key="3">
    <source>
        <dbReference type="ARBA" id="ARBA00022771"/>
    </source>
</evidence>
<keyword evidence="2" id="KW-0677">Repeat</keyword>
<evidence type="ECO:0000256" key="2">
    <source>
        <dbReference type="ARBA" id="ARBA00022737"/>
    </source>
</evidence>
<dbReference type="SMART" id="SM00298">
    <property type="entry name" value="CHROMO"/>
    <property type="match status" value="2"/>
</dbReference>
<feature type="domain" description="Bromo" evidence="13">
    <location>
        <begin position="461"/>
        <end position="531"/>
    </location>
</feature>
<feature type="compositionally biased region" description="Acidic residues" evidence="11">
    <location>
        <begin position="955"/>
        <end position="970"/>
    </location>
</feature>
<name>A0A9K3LFZ2_9STRA</name>
<dbReference type="GO" id="GO:0003677">
    <property type="term" value="F:DNA binding"/>
    <property type="evidence" value="ECO:0007669"/>
    <property type="project" value="UniProtKB-UniRule"/>
</dbReference>
<feature type="compositionally biased region" description="Basic residues" evidence="11">
    <location>
        <begin position="1915"/>
        <end position="1924"/>
    </location>
</feature>
<dbReference type="PANTHER" id="PTHR45623:SF11">
    <property type="entry name" value="KISMET, ISOFORM C"/>
    <property type="match status" value="1"/>
</dbReference>
<keyword evidence="4" id="KW-0378">Hydrolase</keyword>
<feature type="compositionally biased region" description="Acidic residues" evidence="11">
    <location>
        <begin position="25"/>
        <end position="39"/>
    </location>
</feature>
<dbReference type="EMBL" id="JAGRRH010000013">
    <property type="protein sequence ID" value="KAG7361699.1"/>
    <property type="molecule type" value="Genomic_DNA"/>
</dbReference>
<dbReference type="PROSITE" id="PS50014">
    <property type="entry name" value="BROMODOMAIN_2"/>
    <property type="match status" value="3"/>
</dbReference>
<feature type="region of interest" description="Disordered" evidence="11">
    <location>
        <begin position="2342"/>
        <end position="2486"/>
    </location>
</feature>
<organism evidence="17 18">
    <name type="scientific">Nitzschia inconspicua</name>
    <dbReference type="NCBI Taxonomy" id="303405"/>
    <lineage>
        <taxon>Eukaryota</taxon>
        <taxon>Sar</taxon>
        <taxon>Stramenopiles</taxon>
        <taxon>Ochrophyta</taxon>
        <taxon>Bacillariophyta</taxon>
        <taxon>Bacillariophyceae</taxon>
        <taxon>Bacillariophycidae</taxon>
        <taxon>Bacillariales</taxon>
        <taxon>Bacillariaceae</taxon>
        <taxon>Nitzschia</taxon>
    </lineage>
</organism>
<dbReference type="CDD" id="cd00136">
    <property type="entry name" value="PDZ_canonical"/>
    <property type="match status" value="1"/>
</dbReference>
<evidence type="ECO:0000256" key="4">
    <source>
        <dbReference type="ARBA" id="ARBA00022801"/>
    </source>
</evidence>
<dbReference type="GO" id="GO:0042393">
    <property type="term" value="F:histone binding"/>
    <property type="evidence" value="ECO:0007669"/>
    <property type="project" value="TreeGrafter"/>
</dbReference>
<dbReference type="InterPro" id="IPR023779">
    <property type="entry name" value="Chromodomain_CS"/>
</dbReference>
<dbReference type="CDD" id="cd00084">
    <property type="entry name" value="HMG-box_SF"/>
    <property type="match status" value="1"/>
</dbReference>
<feature type="compositionally biased region" description="Basic and acidic residues" evidence="11">
    <location>
        <begin position="287"/>
        <end position="305"/>
    </location>
</feature>
<keyword evidence="1" id="KW-0479">Metal-binding</keyword>
<keyword evidence="7" id="KW-0804">Transcription</keyword>
<feature type="domain" description="Bromo" evidence="13">
    <location>
        <begin position="2229"/>
        <end position="2299"/>
    </location>
</feature>
<feature type="region of interest" description="Disordered" evidence="11">
    <location>
        <begin position="1"/>
        <end position="102"/>
    </location>
</feature>
<dbReference type="InterPro" id="IPR001487">
    <property type="entry name" value="Bromodomain"/>
</dbReference>
<dbReference type="PROSITE" id="PS00633">
    <property type="entry name" value="BROMODOMAIN_1"/>
    <property type="match status" value="1"/>
</dbReference>
<dbReference type="SMART" id="SM00487">
    <property type="entry name" value="DEXDc"/>
    <property type="match status" value="1"/>
</dbReference>
<keyword evidence="10" id="KW-0238">DNA-binding</keyword>
<dbReference type="SMART" id="SM00249">
    <property type="entry name" value="PHD"/>
    <property type="match status" value="1"/>
</dbReference>
<dbReference type="InterPro" id="IPR023780">
    <property type="entry name" value="Chromo_domain"/>
</dbReference>
<feature type="region of interest" description="Disordered" evidence="11">
    <location>
        <begin position="1175"/>
        <end position="1198"/>
    </location>
</feature>
<dbReference type="InterPro" id="IPR014001">
    <property type="entry name" value="Helicase_ATP-bd"/>
</dbReference>
<evidence type="ECO:0000256" key="7">
    <source>
        <dbReference type="ARBA" id="ARBA00023163"/>
    </source>
</evidence>
<dbReference type="PROSITE" id="PS50118">
    <property type="entry name" value="HMG_BOX_2"/>
    <property type="match status" value="1"/>
</dbReference>
<dbReference type="PROSITE" id="PS51192">
    <property type="entry name" value="HELICASE_ATP_BIND_1"/>
    <property type="match status" value="1"/>
</dbReference>
<feature type="compositionally biased region" description="Acidic residues" evidence="11">
    <location>
        <begin position="2392"/>
        <end position="2404"/>
    </location>
</feature>
<dbReference type="Pfam" id="PF00385">
    <property type="entry name" value="Chromo"/>
    <property type="match status" value="1"/>
</dbReference>
<reference evidence="17" key="2">
    <citation type="submission" date="2021-04" db="EMBL/GenBank/DDBJ databases">
        <authorList>
            <person name="Podell S."/>
        </authorList>
    </citation>
    <scope>NUCLEOTIDE SEQUENCE</scope>
    <source>
        <strain evidence="17">Hildebrandi</strain>
    </source>
</reference>
<dbReference type="GO" id="GO:0140658">
    <property type="term" value="F:ATP-dependent chromatin remodeler activity"/>
    <property type="evidence" value="ECO:0007669"/>
    <property type="project" value="TreeGrafter"/>
</dbReference>
<evidence type="ECO:0000256" key="6">
    <source>
        <dbReference type="ARBA" id="ARBA00023015"/>
    </source>
</evidence>
<dbReference type="CDD" id="cd18793">
    <property type="entry name" value="SF2_C_SNF"/>
    <property type="match status" value="1"/>
</dbReference>
<dbReference type="Proteomes" id="UP000693970">
    <property type="component" value="Unassembled WGS sequence"/>
</dbReference>
<feature type="compositionally biased region" description="Basic and acidic residues" evidence="11">
    <location>
        <begin position="989"/>
        <end position="1011"/>
    </location>
</feature>
<dbReference type="InterPro" id="IPR049730">
    <property type="entry name" value="SNF2/RAD54-like_C"/>
</dbReference>
<feature type="domain" description="Bromo" evidence="13">
    <location>
        <begin position="2541"/>
        <end position="2615"/>
    </location>
</feature>
<dbReference type="Pfam" id="PF00439">
    <property type="entry name" value="Bromodomain"/>
    <property type="match status" value="3"/>
</dbReference>
<dbReference type="OrthoDB" id="5857104at2759"/>
<keyword evidence="3" id="KW-0863">Zinc-finger</keyword>
<evidence type="ECO:0000259" key="15">
    <source>
        <dbReference type="PROSITE" id="PS51192"/>
    </source>
</evidence>
<feature type="region of interest" description="Disordered" evidence="11">
    <location>
        <begin position="131"/>
        <end position="181"/>
    </location>
</feature>
<dbReference type="InterPro" id="IPR001650">
    <property type="entry name" value="Helicase_C-like"/>
</dbReference>
<evidence type="ECO:0000256" key="1">
    <source>
        <dbReference type="ARBA" id="ARBA00022723"/>
    </source>
</evidence>
<feature type="compositionally biased region" description="Low complexity" evidence="11">
    <location>
        <begin position="1180"/>
        <end position="1191"/>
    </location>
</feature>
<reference evidence="17" key="1">
    <citation type="journal article" date="2021" name="Sci. Rep.">
        <title>Diploid genomic architecture of Nitzschia inconspicua, an elite biomass production diatom.</title>
        <authorList>
            <person name="Oliver A."/>
            <person name="Podell S."/>
            <person name="Pinowska A."/>
            <person name="Traller J.C."/>
            <person name="Smith S.R."/>
            <person name="McClure R."/>
            <person name="Beliaev A."/>
            <person name="Bohutskyi P."/>
            <person name="Hill E.A."/>
            <person name="Rabines A."/>
            <person name="Zheng H."/>
            <person name="Allen L.Z."/>
            <person name="Kuo A."/>
            <person name="Grigoriev I.V."/>
            <person name="Allen A.E."/>
            <person name="Hazlebeck D."/>
            <person name="Allen E.E."/>
        </authorList>
    </citation>
    <scope>NUCLEOTIDE SEQUENCE</scope>
    <source>
        <strain evidence="17">Hildebrandi</strain>
    </source>
</reference>
<feature type="compositionally biased region" description="Basic residues" evidence="11">
    <location>
        <begin position="2354"/>
        <end position="2368"/>
    </location>
</feature>
<dbReference type="GO" id="GO:0016887">
    <property type="term" value="F:ATP hydrolysis activity"/>
    <property type="evidence" value="ECO:0007669"/>
    <property type="project" value="TreeGrafter"/>
</dbReference>
<evidence type="ECO:0000256" key="5">
    <source>
        <dbReference type="ARBA" id="ARBA00022833"/>
    </source>
</evidence>
<feature type="compositionally biased region" description="Basic residues" evidence="11">
    <location>
        <begin position="162"/>
        <end position="177"/>
    </location>
</feature>
<evidence type="ECO:0000313" key="17">
    <source>
        <dbReference type="EMBL" id="KAG7361699.1"/>
    </source>
</evidence>
<dbReference type="GO" id="GO:0005524">
    <property type="term" value="F:ATP binding"/>
    <property type="evidence" value="ECO:0007669"/>
    <property type="project" value="InterPro"/>
</dbReference>
<dbReference type="SMART" id="SM00490">
    <property type="entry name" value="HELICc"/>
    <property type="match status" value="1"/>
</dbReference>
<keyword evidence="6" id="KW-0805">Transcription regulation</keyword>
<feature type="domain" description="Helicase C-terminal" evidence="16">
    <location>
        <begin position="1644"/>
        <end position="1824"/>
    </location>
</feature>
<keyword evidence="5" id="KW-0862">Zinc</keyword>
<dbReference type="InterPro" id="IPR018359">
    <property type="entry name" value="Bromodomain_CS"/>
</dbReference>
<dbReference type="PROSITE" id="PS51194">
    <property type="entry name" value="HELICASE_CTER"/>
    <property type="match status" value="1"/>
</dbReference>
<feature type="compositionally biased region" description="Polar residues" evidence="11">
    <location>
        <begin position="2444"/>
        <end position="2456"/>
    </location>
</feature>
<sequence length="2644" mass="301695">MSEEGTSRRSRRSKAKVNYAKEQEFSDEDLFGDEEEEEEVQRTPAPKRGRPKGSSSRKQRQQGDQDEIGPSSQYMEEDADNMYRPTKPVFTEKGYDPTLPPIRERFSYLPEYELDGSPRIDLIVGRRPVDEKELNEAGSENADDNDASGIDETDGDDDDRKGKRGTKLSSSPKKRKNSTGESDVVEYEYLVKYRNRSYLHLEWKTGADLESMSKSAKTIYTRYLKKLAQGADEELEDPNFDPSFAEPQKVLAEEEQEMELELTDKELLKWEKEKQKELDEEDSSDNENEKKKGEKVVVEKKKDISPNELETGETAEDKKDNVADWKDEDIDFSKLTIDRLKAILDKDEPYYPKFEGCDNPYRDGYITEPPKKPRASYLFFQCTLRSYFTMRHPEASLGELMTIIGNHWHSMSEEEKEPFVELAKEEAKQYERERALMEKAQRPNEMWQPIRRCRMVLNKICEDGFANIFLEPVDLKDFPDYEEYIDHPMDLGTVRQRLETKKYQMPEQFARDVRKVWNNCKIYNRHGSAIWHVADYMAKLFERLYHAWVLEFRERYLRWANPKARPWEPTCRQHDGKCQMKDEDLVLCDHCDAPYGYKCLNPPLKKLPKGVWHCPDCKPKLKTPKGARMLSAVAEQAARKRAELGDTPKRHINQKMYLVKWVGLGYEHCTWETAEDLGRPDLIAEFRKLNNSFLDDPEIPEEALSKVLSVTEHINHSNAGGSSCIPDLRTQLYAQSRGFEFAKFGLKVPPNVCRECGPKTKSFQESYVSSNDESTSYPPEVVECVNDLAYIVSLGNTVPKMAKVNQNLPPLMVGEYDAIIPVTSKGLMMNVGEMNSSVSFLGYRSFENGTQGPAEINKVIRGVGDRIIAVDGKSTVNKTFKEVIAMLRDSGKNSFAVMRFLEHRYATVLNDTCSTGNKGRYTVEELKKKFTSDRRQLIVHRIDLLSEDKDATKTEDDDSTAVGSGEEDNSSEGSFQPDSDDEALNNLRDQNESDGRSENGIDQHERTKDEIMQQGEKSAEAPTSDDTTNATNGNLEIDGTHKITPKTTDSEKEIDDTNKIETIDSVLTIRPEKTHSLAFRLLNMDVGYSSDEGGDEDQAYFIDGVDDTFSSQVDCHKDIRVKSSSNETTVPVKRNEFSSLGDRAKLVAAVALTSQQPDEEDFDENFPFPSKKAIKEKEAAASAESQATSPEKQTKRSTVKVEQIAVDTGEVVNVWANVESAAATLQLSLNDIKRVLRGEYDEDFSDEVGGFRWQYATTGAIVTAGESKRSKKGKEAWHEFRDKLYDPTEPHMYKNNNKLRDYQVEGVNWLASTFYRKTGCILADEMGLGKTVQIVCYLEHLFRVEKIHGPFLVVVPLSTIEHWRREFEGWTDLVCCVYHDRQRVWRDCLREYEWYFEDKPHNADFLKFHVLVTTYDTLIGDFDVISQIPFRVAVVDEAHRLRNQKGKLLECMKEISAKGTLQHGYQSRVLMSGTPLQNDLTELWTLLSFIEPFKFPDIDKFLEQFGSMASKEQVERLQNQISPFMLRRVKEDVAKDIPAKEETVIDVELTSIQKQYYRAIFEHNHAFLNLGGTRLNAPKLMNIQMELRKVCNHPNLLDGVEHREQDRVYKEFLEAGKFDGKTPEEQQEMMHEHLFIQTSGKMVLMDKLLPKLRTEGHKVLVFSQMVKMLDLISEYCEFRNFPHERLDGRVRGADRQKAIDRFNTDKNSFLFLLSTRAGGVGINLTAADVCIIFDSDWNPQNDIQAQARAHRLGQTKEVRIYRLITSRSFEQEMFDRASKKLGLEQAVLGTFGQDDDDDKPTGQEMEQLLKKGAYALLEDDNDEIVKQFCADDIDSILAKRTRTRVVEGAKTASWLNKQGMVVSKSKFTSDNASAQLDMNDPLFWQKVMPDFITPQIMIQQLQDLTDEIFGITRKRGRGRGRWKRKAEEEKKESPVEESSKDTPTDTDKAAEPMVGVSFQDNVDGPKETAGGDVSEDSKIVGGKEATAPEEDAAGNTTDDGEGENKPVQLTKTQKRRLAKFQADLKSMIENILDEEEDDTLQQDEKAAAQKLLLTISVKKSIFNEDQRAYARKMLKRLEGNRRRRCRTTDQGAEKTAPGRRGRGDGEIREELRIVSKKIKKRRRRRDDEIEEEDEPKKKKRRRHWGIDPESGYKYDSDDPAEWSDIGDEEDLYVKRTKKNAFISRKEAQRRRQWAADDDAATAAGRSWPAIPRSEVRKVLGSMLESVIAHDMANGGIFSVPVPRDEFPEYYEQISKPMDYGTMKKKLENGEYRSAPAMQKDFILVMQNCLNFNSPDSEIVSEIRQQALRIPNLLRTAALQHDLFLAEDGSVLTIVDEKTFNGSKKRALDESSGGRSKRKRKKGKKKAKSAPKLELGVGDDDMPLASLKRIESPTEETIPEAEVESEPINQNGIEEEVDSALVLDGRKKRSRKASVVPDAKETTVRRGNNRVTKNSGAENPEAEPAPKSRSRRRAAATNENGSGNDIDYLNSSLFKMEREAMEGKSFAAARELYTRRGPWQLPDPLEADRFKEVALATIKKLDKVDRYSVFSEIVTDDDAPDYSKIIKNPIATSTMKAKLDQGEYGEGSEGSAKLYDDILLMFDNCRLYNDDDEGDVIEEASRILALVPEIYSEACANALKKQRKS</sequence>
<feature type="compositionally biased region" description="Basic and acidic residues" evidence="11">
    <location>
        <begin position="2144"/>
        <end position="2156"/>
    </location>
</feature>
<feature type="compositionally biased region" description="Polar residues" evidence="11">
    <location>
        <begin position="1024"/>
        <end position="1034"/>
    </location>
</feature>
<feature type="region of interest" description="Disordered" evidence="11">
    <location>
        <begin position="2077"/>
        <end position="2107"/>
    </location>
</feature>
<dbReference type="PROSITE" id="PS50013">
    <property type="entry name" value="CHROMO_2"/>
    <property type="match status" value="1"/>
</dbReference>
<dbReference type="GO" id="GO:0003682">
    <property type="term" value="F:chromatin binding"/>
    <property type="evidence" value="ECO:0007669"/>
    <property type="project" value="TreeGrafter"/>
</dbReference>
<dbReference type="InterPro" id="IPR009071">
    <property type="entry name" value="HMG_box_dom"/>
</dbReference>
<accession>A0A9K3LFZ2</accession>
<evidence type="ECO:0000256" key="11">
    <source>
        <dbReference type="SAM" id="MobiDB-lite"/>
    </source>
</evidence>
<comment type="caution">
    <text evidence="17">The sequence shown here is derived from an EMBL/GenBank/DDBJ whole genome shotgun (WGS) entry which is preliminary data.</text>
</comment>
<feature type="region of interest" description="Disordered" evidence="11">
    <location>
        <begin position="274"/>
        <end position="317"/>
    </location>
</feature>
<evidence type="ECO:0000256" key="9">
    <source>
        <dbReference type="PROSITE-ProRule" id="PRU00035"/>
    </source>
</evidence>
<feature type="region of interest" description="Disordered" evidence="11">
    <location>
        <begin position="1915"/>
        <end position="2014"/>
    </location>
</feature>
<dbReference type="InterPro" id="IPR001965">
    <property type="entry name" value="Znf_PHD"/>
</dbReference>
<dbReference type="PROSITE" id="PS00598">
    <property type="entry name" value="CHROMO_1"/>
    <property type="match status" value="1"/>
</dbReference>
<evidence type="ECO:0000256" key="8">
    <source>
        <dbReference type="ARBA" id="ARBA00023242"/>
    </source>
</evidence>
<dbReference type="InterPro" id="IPR000330">
    <property type="entry name" value="SNF2_N"/>
</dbReference>
<feature type="region of interest" description="Disordered" evidence="11">
    <location>
        <begin position="2122"/>
        <end position="2158"/>
    </location>
</feature>
<feature type="domain" description="Chromo" evidence="12">
    <location>
        <begin position="632"/>
        <end position="698"/>
    </location>
</feature>
<keyword evidence="9" id="KW-0103">Bromodomain</keyword>
<dbReference type="SMART" id="SM00398">
    <property type="entry name" value="HMG"/>
    <property type="match status" value="1"/>
</dbReference>
<dbReference type="GO" id="GO:0005634">
    <property type="term" value="C:nucleus"/>
    <property type="evidence" value="ECO:0007669"/>
    <property type="project" value="UniProtKB-UniRule"/>
</dbReference>
<feature type="DNA-binding region" description="HMG box" evidence="10">
    <location>
        <begin position="370"/>
        <end position="438"/>
    </location>
</feature>
<evidence type="ECO:0000313" key="18">
    <source>
        <dbReference type="Proteomes" id="UP000693970"/>
    </source>
</evidence>
<dbReference type="Pfam" id="PF00271">
    <property type="entry name" value="Helicase_C"/>
    <property type="match status" value="1"/>
</dbReference>
<keyword evidence="8 10" id="KW-0539">Nucleus</keyword>
<gene>
    <name evidence="17" type="ORF">IV203_036800</name>
</gene>
<feature type="compositionally biased region" description="Acidic residues" evidence="11">
    <location>
        <begin position="141"/>
        <end position="157"/>
    </location>
</feature>
<feature type="region of interest" description="Disordered" evidence="11">
    <location>
        <begin position="949"/>
        <end position="1053"/>
    </location>
</feature>
<feature type="compositionally biased region" description="Polar residues" evidence="11">
    <location>
        <begin position="2476"/>
        <end position="2486"/>
    </location>
</feature>
<protein>
    <submittedName>
        <fullName evidence="17">SNF2/helicase domain containing protein</fullName>
    </submittedName>
</protein>